<keyword evidence="2" id="KW-1185">Reference proteome</keyword>
<organism evidence="1 2">
    <name type="scientific">Croceicoccus esteveae</name>
    <dbReference type="NCBI Taxonomy" id="3075597"/>
    <lineage>
        <taxon>Bacteria</taxon>
        <taxon>Pseudomonadati</taxon>
        <taxon>Pseudomonadota</taxon>
        <taxon>Alphaproteobacteria</taxon>
        <taxon>Sphingomonadales</taxon>
        <taxon>Erythrobacteraceae</taxon>
        <taxon>Croceicoccus</taxon>
    </lineage>
</organism>
<sequence length="63" mass="6964">MGNAGIRSATAVDDAPKVARIDTINEPDAYAHVNAAWAWGTNSPFEWAKLWLRILAERAIPWS</sequence>
<accession>A0ABU2ZGX5</accession>
<reference evidence="1 2" key="1">
    <citation type="submission" date="2023-09" db="EMBL/GenBank/DDBJ databases">
        <authorList>
            <person name="Rey-Velasco X."/>
        </authorList>
    </citation>
    <scope>NUCLEOTIDE SEQUENCE [LARGE SCALE GENOMIC DNA]</scope>
    <source>
        <strain evidence="1 2">F390</strain>
    </source>
</reference>
<comment type="caution">
    <text evidence="1">The sequence shown here is derived from an EMBL/GenBank/DDBJ whole genome shotgun (WGS) entry which is preliminary data.</text>
</comment>
<evidence type="ECO:0000313" key="1">
    <source>
        <dbReference type="EMBL" id="MDT0574667.1"/>
    </source>
</evidence>
<protein>
    <submittedName>
        <fullName evidence="1">Uncharacterized protein</fullName>
    </submittedName>
</protein>
<dbReference type="EMBL" id="JAVRHS010000001">
    <property type="protein sequence ID" value="MDT0574667.1"/>
    <property type="molecule type" value="Genomic_DNA"/>
</dbReference>
<evidence type="ECO:0000313" key="2">
    <source>
        <dbReference type="Proteomes" id="UP001259803"/>
    </source>
</evidence>
<dbReference type="Proteomes" id="UP001259803">
    <property type="component" value="Unassembled WGS sequence"/>
</dbReference>
<proteinExistence type="predicted"/>
<dbReference type="RefSeq" id="WP_311339238.1">
    <property type="nucleotide sequence ID" value="NZ_JAVRHS010000001.1"/>
</dbReference>
<gene>
    <name evidence="1" type="ORF">RM533_00555</name>
</gene>
<name>A0ABU2ZGX5_9SPHN</name>